<dbReference type="Gene3D" id="3.90.226.10">
    <property type="entry name" value="2-enoyl-CoA Hydratase, Chain A, domain 1"/>
    <property type="match status" value="1"/>
</dbReference>
<keyword evidence="10" id="KW-1185">Reference proteome</keyword>
<feature type="chain" id="PRO_5037218252" evidence="7">
    <location>
        <begin position="24"/>
        <end position="439"/>
    </location>
</feature>
<dbReference type="PANTHER" id="PTHR32060:SF30">
    <property type="entry name" value="CARBOXY-TERMINAL PROCESSING PROTEASE CTPA"/>
    <property type="match status" value="1"/>
</dbReference>
<dbReference type="GO" id="GO:0006508">
    <property type="term" value="P:proteolysis"/>
    <property type="evidence" value="ECO:0007669"/>
    <property type="project" value="UniProtKB-KW"/>
</dbReference>
<dbReference type="InterPro" id="IPR005151">
    <property type="entry name" value="Tail-specific_protease"/>
</dbReference>
<dbReference type="InterPro" id="IPR029045">
    <property type="entry name" value="ClpP/crotonase-like_dom_sf"/>
</dbReference>
<evidence type="ECO:0000259" key="8">
    <source>
        <dbReference type="PROSITE" id="PS50106"/>
    </source>
</evidence>
<dbReference type="Proteomes" id="UP001063350">
    <property type="component" value="Chromosome"/>
</dbReference>
<evidence type="ECO:0000256" key="5">
    <source>
        <dbReference type="RuleBase" id="RU004404"/>
    </source>
</evidence>
<dbReference type="GO" id="GO:0004175">
    <property type="term" value="F:endopeptidase activity"/>
    <property type="evidence" value="ECO:0007669"/>
    <property type="project" value="TreeGrafter"/>
</dbReference>
<dbReference type="SMART" id="SM00228">
    <property type="entry name" value="PDZ"/>
    <property type="match status" value="1"/>
</dbReference>
<evidence type="ECO:0000256" key="1">
    <source>
        <dbReference type="ARBA" id="ARBA00009179"/>
    </source>
</evidence>
<keyword evidence="2 5" id="KW-0645">Protease</keyword>
<evidence type="ECO:0000256" key="3">
    <source>
        <dbReference type="ARBA" id="ARBA00022801"/>
    </source>
</evidence>
<evidence type="ECO:0000256" key="2">
    <source>
        <dbReference type="ARBA" id="ARBA00022670"/>
    </source>
</evidence>
<dbReference type="FunFam" id="2.30.42.10:FF:000063">
    <property type="entry name" value="Peptidase, S41 family"/>
    <property type="match status" value="1"/>
</dbReference>
<keyword evidence="4 5" id="KW-0720">Serine protease</keyword>
<evidence type="ECO:0000256" key="7">
    <source>
        <dbReference type="SAM" id="SignalP"/>
    </source>
</evidence>
<dbReference type="InterPro" id="IPR055210">
    <property type="entry name" value="CtpA/B_N"/>
</dbReference>
<dbReference type="RefSeq" id="WP_267928772.1">
    <property type="nucleotide sequence ID" value="NZ_AP024233.1"/>
</dbReference>
<dbReference type="PANTHER" id="PTHR32060">
    <property type="entry name" value="TAIL-SPECIFIC PROTEASE"/>
    <property type="match status" value="1"/>
</dbReference>
<evidence type="ECO:0000313" key="10">
    <source>
        <dbReference type="Proteomes" id="UP001063350"/>
    </source>
</evidence>
<evidence type="ECO:0000313" key="9">
    <source>
        <dbReference type="EMBL" id="BCO08886.1"/>
    </source>
</evidence>
<dbReference type="Gene3D" id="3.30.750.44">
    <property type="match status" value="1"/>
</dbReference>
<dbReference type="GO" id="GO:0008236">
    <property type="term" value="F:serine-type peptidase activity"/>
    <property type="evidence" value="ECO:0007669"/>
    <property type="project" value="UniProtKB-KW"/>
</dbReference>
<dbReference type="SMART" id="SM00245">
    <property type="entry name" value="TSPc"/>
    <property type="match status" value="1"/>
</dbReference>
<keyword evidence="3 5" id="KW-0378">Hydrolase</keyword>
<sequence>MKKYCILLLTLVFLTFPGPHGQAGEQAQDDQETYKSLETFSNVLMLLQQHYVDKVDIHQVIVGAINGMLSSLDPHSSYLEPEDFKELQVETKGSFTGIGIEITVRDGVLTVVSPIEGTPAYKEGIRAGDQIIRINGKLTKNMTLMDAVKKLRGPKGSKVTLSIFRSGWSELRDFTLVRAEIPLHSVKSMILEPGFVYIRITNFQASTTRDFRKALRNAAKKGEIKGLVLDLRNNPGGLLDQAVKVADVFIDKGVIVSTRGRDPEQDMVFEAHRDSDAFQFPIIVLVNEGSASASEIVAGALQDHGRAIILGTVTFGKGSVQTVIPMPDGAGLRLTTARYYTPSGESIQARGIKPDVEIPFVPPVENVDQNKRKNFWTVREKDLPHHFKNGGEDQKEEMSQEDKDLQKAREKLQKDNQLRTALIILKSLQIAAKNKVLAD</sequence>
<feature type="domain" description="PDZ" evidence="8">
    <location>
        <begin position="84"/>
        <end position="152"/>
    </location>
</feature>
<dbReference type="Pfam" id="PF03572">
    <property type="entry name" value="Peptidase_S41"/>
    <property type="match status" value="1"/>
</dbReference>
<dbReference type="SUPFAM" id="SSF50156">
    <property type="entry name" value="PDZ domain-like"/>
    <property type="match status" value="1"/>
</dbReference>
<evidence type="ECO:0000256" key="4">
    <source>
        <dbReference type="ARBA" id="ARBA00022825"/>
    </source>
</evidence>
<dbReference type="KEGG" id="ddu:GF1_12620"/>
<dbReference type="InterPro" id="IPR036034">
    <property type="entry name" value="PDZ_sf"/>
</dbReference>
<accession>A0A915U9F2</accession>
<feature type="signal peptide" evidence="7">
    <location>
        <begin position="1"/>
        <end position="23"/>
    </location>
</feature>
<dbReference type="Gene3D" id="2.30.42.10">
    <property type="match status" value="1"/>
</dbReference>
<dbReference type="EMBL" id="AP024233">
    <property type="protein sequence ID" value="BCO08886.1"/>
    <property type="molecule type" value="Genomic_DNA"/>
</dbReference>
<dbReference type="CDD" id="cd06782">
    <property type="entry name" value="cpPDZ_CPP-like"/>
    <property type="match status" value="1"/>
</dbReference>
<dbReference type="Pfam" id="PF22694">
    <property type="entry name" value="CtpB_N-like"/>
    <property type="match status" value="1"/>
</dbReference>
<dbReference type="GO" id="GO:0007165">
    <property type="term" value="P:signal transduction"/>
    <property type="evidence" value="ECO:0007669"/>
    <property type="project" value="TreeGrafter"/>
</dbReference>
<organism evidence="9 10">
    <name type="scientific">Desulfolithobacter dissulfuricans</name>
    <dbReference type="NCBI Taxonomy" id="2795293"/>
    <lineage>
        <taxon>Bacteria</taxon>
        <taxon>Pseudomonadati</taxon>
        <taxon>Thermodesulfobacteriota</taxon>
        <taxon>Desulfobulbia</taxon>
        <taxon>Desulfobulbales</taxon>
        <taxon>Desulfobulbaceae</taxon>
        <taxon>Desulfolithobacter</taxon>
    </lineage>
</organism>
<protein>
    <submittedName>
        <fullName evidence="9">Peptidase S41</fullName>
    </submittedName>
</protein>
<feature type="region of interest" description="Disordered" evidence="6">
    <location>
        <begin position="381"/>
        <end position="412"/>
    </location>
</feature>
<gene>
    <name evidence="9" type="primary">ctpA-2</name>
    <name evidence="9" type="ORF">GF1_12620</name>
</gene>
<comment type="similarity">
    <text evidence="1 5">Belongs to the peptidase S41A family.</text>
</comment>
<reference evidence="9" key="1">
    <citation type="submission" date="2020-12" db="EMBL/GenBank/DDBJ databases">
        <title>Desulfobium dissulfuricans gen. nov., sp. nov., a novel mesophilic, sulfate-reducing bacterium isolated from a deep-sea hydrothermal vent.</title>
        <authorList>
            <person name="Hashimoto Y."/>
            <person name="Tame A."/>
            <person name="Sawayama S."/>
            <person name="Miyazaki J."/>
            <person name="Takai K."/>
            <person name="Nakagawa S."/>
        </authorList>
    </citation>
    <scope>NUCLEOTIDE SEQUENCE</scope>
    <source>
        <strain evidence="9">GF1</strain>
    </source>
</reference>
<keyword evidence="7" id="KW-0732">Signal</keyword>
<dbReference type="FunFam" id="3.90.226.10:FF:000029">
    <property type="entry name" value="Peptidase, S41 family"/>
    <property type="match status" value="1"/>
</dbReference>
<evidence type="ECO:0000256" key="6">
    <source>
        <dbReference type="SAM" id="MobiDB-lite"/>
    </source>
</evidence>
<dbReference type="GO" id="GO:0030288">
    <property type="term" value="C:outer membrane-bounded periplasmic space"/>
    <property type="evidence" value="ECO:0007669"/>
    <property type="project" value="TreeGrafter"/>
</dbReference>
<dbReference type="NCBIfam" id="TIGR00225">
    <property type="entry name" value="prc"/>
    <property type="match status" value="1"/>
</dbReference>
<dbReference type="Pfam" id="PF00595">
    <property type="entry name" value="PDZ"/>
    <property type="match status" value="1"/>
</dbReference>
<dbReference type="CDD" id="cd07560">
    <property type="entry name" value="Peptidase_S41_CPP"/>
    <property type="match status" value="1"/>
</dbReference>
<name>A0A915U9F2_9BACT</name>
<dbReference type="InterPro" id="IPR001478">
    <property type="entry name" value="PDZ"/>
</dbReference>
<dbReference type="AlphaFoldDB" id="A0A915U9F2"/>
<dbReference type="PROSITE" id="PS50106">
    <property type="entry name" value="PDZ"/>
    <property type="match status" value="1"/>
</dbReference>
<dbReference type="SUPFAM" id="SSF52096">
    <property type="entry name" value="ClpP/crotonase"/>
    <property type="match status" value="1"/>
</dbReference>
<proteinExistence type="inferred from homology"/>
<dbReference type="InterPro" id="IPR004447">
    <property type="entry name" value="Peptidase_S41A"/>
</dbReference>